<gene>
    <name evidence="3" type="ordered locus">CAP2UW1_2673</name>
</gene>
<feature type="chain" id="PRO_5002983789" evidence="2">
    <location>
        <begin position="23"/>
        <end position="104"/>
    </location>
</feature>
<dbReference type="eggNOG" id="ENOG5033BHX">
    <property type="taxonomic scope" value="Bacteria"/>
</dbReference>
<proteinExistence type="predicted"/>
<dbReference type="STRING" id="522306.CAP2UW1_2673"/>
<evidence type="ECO:0000256" key="1">
    <source>
        <dbReference type="SAM" id="MobiDB-lite"/>
    </source>
</evidence>
<dbReference type="OrthoDB" id="8140134at2"/>
<feature type="signal peptide" evidence="2">
    <location>
        <begin position="1"/>
        <end position="22"/>
    </location>
</feature>
<feature type="region of interest" description="Disordered" evidence="1">
    <location>
        <begin position="76"/>
        <end position="104"/>
    </location>
</feature>
<keyword evidence="2" id="KW-0732">Signal</keyword>
<dbReference type="EMBL" id="CP001715">
    <property type="protein sequence ID" value="ACV35959.1"/>
    <property type="molecule type" value="Genomic_DNA"/>
</dbReference>
<organism evidence="3">
    <name type="scientific">Accumulibacter regalis</name>
    <dbReference type="NCBI Taxonomy" id="522306"/>
    <lineage>
        <taxon>Bacteria</taxon>
        <taxon>Pseudomonadati</taxon>
        <taxon>Pseudomonadota</taxon>
        <taxon>Betaproteobacteria</taxon>
        <taxon>Candidatus Accumulibacter</taxon>
    </lineage>
</organism>
<sequence precursor="true">MGLHKTRLLIALLLSLAASAQARGPVRASEGNTRGWQLMTPEERIEHQAMIRSFRTYDDCRKYQVAHHQLMEERARQRGVELPRGRRDICEHLHPEKDSRQTAG</sequence>
<dbReference type="AlphaFoldDB" id="C7RSQ7"/>
<reference evidence="3" key="2">
    <citation type="submission" date="2009-09" db="EMBL/GenBank/DDBJ databases">
        <title>Complete sequence of chromosome of Candidatus Accumulibacter phosphatis clade IIA str. UW-1.</title>
        <authorList>
            <consortium name="US DOE Joint Genome Institute"/>
            <person name="Martin H.G."/>
            <person name="Ivanova N."/>
            <person name="Kunin V."/>
            <person name="Warnecke F."/>
            <person name="Barry K."/>
            <person name="He S."/>
            <person name="Salamov A."/>
            <person name="Szeto E."/>
            <person name="Dalin E."/>
            <person name="Pangilinan J.L."/>
            <person name="Lapidus A."/>
            <person name="Lowry S."/>
            <person name="Kyrpides N.C."/>
            <person name="McMahon K.D."/>
            <person name="Hugenholtz P."/>
        </authorList>
    </citation>
    <scope>NUCLEOTIDE SEQUENCE [LARGE SCALE GENOMIC DNA]</scope>
    <source>
        <strain evidence="3">UW-1</strain>
    </source>
</reference>
<reference evidence="3" key="1">
    <citation type="submission" date="2009-08" db="EMBL/GenBank/DDBJ databases">
        <authorList>
            <consortium name="US DOE Joint Genome Institute"/>
            <person name="Lucas S."/>
            <person name="Copeland A."/>
            <person name="Lapidus A."/>
            <person name="Glavina del Rio T."/>
            <person name="Dalin E."/>
            <person name="Tice H."/>
            <person name="Bruce D."/>
            <person name="Barry K."/>
            <person name="Pitluck S."/>
            <person name="Lowry S."/>
            <person name="Larimer F."/>
            <person name="Land M."/>
            <person name="Hauser L."/>
            <person name="Kyrpides N."/>
            <person name="Ivanova N."/>
            <person name="McMahon K.D."/>
            <person name="Hugenholtz P."/>
        </authorList>
    </citation>
    <scope>NUCLEOTIDE SEQUENCE</scope>
    <source>
        <strain evidence="3">UW-1</strain>
    </source>
</reference>
<protein>
    <submittedName>
        <fullName evidence="3">Uncharacterized protein</fullName>
    </submittedName>
</protein>
<dbReference type="KEGG" id="app:CAP2UW1_2673"/>
<evidence type="ECO:0000313" key="3">
    <source>
        <dbReference type="EMBL" id="ACV35959.1"/>
    </source>
</evidence>
<evidence type="ECO:0000256" key="2">
    <source>
        <dbReference type="SAM" id="SignalP"/>
    </source>
</evidence>
<accession>C7RSQ7</accession>
<name>C7RSQ7_ACCRE</name>
<dbReference type="HOGENOM" id="CLU_157262_0_0_4"/>